<dbReference type="GO" id="GO:0006412">
    <property type="term" value="P:translation"/>
    <property type="evidence" value="ECO:0007669"/>
    <property type="project" value="InterPro"/>
</dbReference>
<keyword evidence="2" id="KW-0689">Ribosomal protein</keyword>
<dbReference type="NCBIfam" id="NF004123">
    <property type="entry name" value="PRK05610.1"/>
    <property type="match status" value="1"/>
</dbReference>
<reference evidence="4" key="1">
    <citation type="submission" date="2022-02" db="EMBL/GenBank/DDBJ databases">
        <authorList>
            <person name="Giguere J D."/>
        </authorList>
    </citation>
    <scope>NUCLEOTIDE SEQUENCE</scope>
    <source>
        <strain evidence="4">CCAP 1055/1</strain>
    </source>
</reference>
<dbReference type="SUPFAM" id="SSF50249">
    <property type="entry name" value="Nucleic acid-binding proteins"/>
    <property type="match status" value="1"/>
</dbReference>
<dbReference type="GO" id="GO:0005840">
    <property type="term" value="C:ribosome"/>
    <property type="evidence" value="ECO:0007669"/>
    <property type="project" value="UniProtKB-KW"/>
</dbReference>
<evidence type="ECO:0000256" key="2">
    <source>
        <dbReference type="ARBA" id="ARBA00022980"/>
    </source>
</evidence>
<evidence type="ECO:0000256" key="1">
    <source>
        <dbReference type="ARBA" id="ARBA00010254"/>
    </source>
</evidence>
<name>A0A8J9X2N0_PHATR</name>
<proteinExistence type="inferred from homology"/>
<dbReference type="GO" id="GO:0005739">
    <property type="term" value="C:mitochondrion"/>
    <property type="evidence" value="ECO:0007669"/>
    <property type="project" value="TreeGrafter"/>
</dbReference>
<dbReference type="PANTHER" id="PTHR10744:SF1">
    <property type="entry name" value="SMALL RIBOSOMAL SUBUNIT PROTEIN US17M"/>
    <property type="match status" value="1"/>
</dbReference>
<protein>
    <recommendedName>
        <fullName evidence="5">30S ribosomal protein S17, chloroplastic</fullName>
    </recommendedName>
</protein>
<accession>A0A8J9X2N0</accession>
<dbReference type="CDD" id="cd00364">
    <property type="entry name" value="Ribosomal_uS17"/>
    <property type="match status" value="1"/>
</dbReference>
<evidence type="ECO:0008006" key="5">
    <source>
        <dbReference type="Google" id="ProtNLM"/>
    </source>
</evidence>
<evidence type="ECO:0000256" key="3">
    <source>
        <dbReference type="ARBA" id="ARBA00023274"/>
    </source>
</evidence>
<dbReference type="GO" id="GO:0003735">
    <property type="term" value="F:structural constituent of ribosome"/>
    <property type="evidence" value="ECO:0007669"/>
    <property type="project" value="InterPro"/>
</dbReference>
<dbReference type="PANTHER" id="PTHR10744">
    <property type="entry name" value="40S RIBOSOMAL PROTEIN S11 FAMILY MEMBER"/>
    <property type="match status" value="1"/>
</dbReference>
<sequence>LLGTVVSDKMNKTINVAVKRYRLVPKIRKKMTYTRKFMAHDEKEVANIGDLVMITPCHRLSKHKHFMLREIIRPKGQI</sequence>
<dbReference type="InterPro" id="IPR000266">
    <property type="entry name" value="Ribosomal_uS17"/>
</dbReference>
<gene>
    <name evidence="4" type="ORF">PTTT1_LOCUS2624</name>
</gene>
<dbReference type="Proteomes" id="UP000836788">
    <property type="component" value="Chromosome 1"/>
</dbReference>
<comment type="similarity">
    <text evidence="1">Belongs to the universal ribosomal protein uS17 family.</text>
</comment>
<dbReference type="Gene3D" id="2.40.50.140">
    <property type="entry name" value="Nucleic acid-binding proteins"/>
    <property type="match status" value="1"/>
</dbReference>
<evidence type="ECO:0000313" key="4">
    <source>
        <dbReference type="EMBL" id="CAG9277044.1"/>
    </source>
</evidence>
<dbReference type="EMBL" id="OU594942">
    <property type="protein sequence ID" value="CAG9277044.1"/>
    <property type="molecule type" value="Genomic_DNA"/>
</dbReference>
<dbReference type="InterPro" id="IPR012340">
    <property type="entry name" value="NA-bd_OB-fold"/>
</dbReference>
<dbReference type="GO" id="GO:1990904">
    <property type="term" value="C:ribonucleoprotein complex"/>
    <property type="evidence" value="ECO:0007669"/>
    <property type="project" value="UniProtKB-KW"/>
</dbReference>
<organism evidence="4">
    <name type="scientific">Phaeodactylum tricornutum</name>
    <name type="common">Diatom</name>
    <dbReference type="NCBI Taxonomy" id="2850"/>
    <lineage>
        <taxon>Eukaryota</taxon>
        <taxon>Sar</taxon>
        <taxon>Stramenopiles</taxon>
        <taxon>Ochrophyta</taxon>
        <taxon>Bacillariophyta</taxon>
        <taxon>Bacillariophyceae</taxon>
        <taxon>Bacillariophycidae</taxon>
        <taxon>Naviculales</taxon>
        <taxon>Phaeodactylaceae</taxon>
        <taxon>Phaeodactylum</taxon>
    </lineage>
</organism>
<dbReference type="AlphaFoldDB" id="A0A8J9X2N0"/>
<keyword evidence="3" id="KW-0687">Ribonucleoprotein</keyword>
<dbReference type="Pfam" id="PF00366">
    <property type="entry name" value="Ribosomal_S17"/>
    <property type="match status" value="1"/>
</dbReference>
<feature type="non-terminal residue" evidence="4">
    <location>
        <position position="1"/>
    </location>
</feature>